<accession>A0ABQ5QCZ5</accession>
<evidence type="ECO:0000256" key="3">
    <source>
        <dbReference type="SAM" id="MobiDB-lite"/>
    </source>
</evidence>
<evidence type="ECO:0000313" key="5">
    <source>
        <dbReference type="EMBL" id="GLH71924.1"/>
    </source>
</evidence>
<dbReference type="InterPro" id="IPR050955">
    <property type="entry name" value="Plant_Biomass_Hydrol_Est"/>
</dbReference>
<dbReference type="InterPro" id="IPR029058">
    <property type="entry name" value="AB_hydrolase_fold"/>
</dbReference>
<feature type="signal peptide" evidence="4">
    <location>
        <begin position="1"/>
        <end position="26"/>
    </location>
</feature>
<reference evidence="5 6" key="1">
    <citation type="journal article" date="2023" name="Antonie Van Leeuwenhoek">
        <title>Mesoterricola silvestris gen. nov., sp. nov., Mesoterricola sediminis sp. nov., Geothrix oryzae sp. nov., Geothrix edaphica sp. nov., Geothrix rubra sp. nov., and Geothrix limicola sp. nov., six novel members of Acidobacteriota isolated from soils.</title>
        <authorList>
            <person name="Itoh H."/>
            <person name="Sugisawa Y."/>
            <person name="Mise K."/>
            <person name="Xu Z."/>
            <person name="Kuniyasu M."/>
            <person name="Ushijima N."/>
            <person name="Kawano K."/>
            <person name="Kobayashi E."/>
            <person name="Shiratori Y."/>
            <person name="Masuda Y."/>
            <person name="Senoo K."/>
        </authorList>
    </citation>
    <scope>NUCLEOTIDE SEQUENCE [LARGE SCALE GENOMIC DNA]</scope>
    <source>
        <strain evidence="5 6">Red804</strain>
    </source>
</reference>
<dbReference type="SUPFAM" id="SSF53474">
    <property type="entry name" value="alpha/beta-Hydrolases"/>
    <property type="match status" value="1"/>
</dbReference>
<protein>
    <submittedName>
        <fullName evidence="5">Polyhydroxybutyrate depolymerase</fullName>
    </submittedName>
</protein>
<keyword evidence="2" id="KW-0378">Hydrolase</keyword>
<dbReference type="PANTHER" id="PTHR43037:SF1">
    <property type="entry name" value="BLL1128 PROTEIN"/>
    <property type="match status" value="1"/>
</dbReference>
<dbReference type="PANTHER" id="PTHR43037">
    <property type="entry name" value="UNNAMED PRODUCT-RELATED"/>
    <property type="match status" value="1"/>
</dbReference>
<dbReference type="EMBL" id="BSDE01000001">
    <property type="protein sequence ID" value="GLH71924.1"/>
    <property type="molecule type" value="Genomic_DNA"/>
</dbReference>
<dbReference type="InterPro" id="IPR010126">
    <property type="entry name" value="Esterase_phb"/>
</dbReference>
<dbReference type="Proteomes" id="UP001165069">
    <property type="component" value="Unassembled WGS sequence"/>
</dbReference>
<evidence type="ECO:0000256" key="1">
    <source>
        <dbReference type="ARBA" id="ARBA00022729"/>
    </source>
</evidence>
<evidence type="ECO:0000256" key="4">
    <source>
        <dbReference type="SAM" id="SignalP"/>
    </source>
</evidence>
<organism evidence="5 6">
    <name type="scientific">Geothrix limicola</name>
    <dbReference type="NCBI Taxonomy" id="2927978"/>
    <lineage>
        <taxon>Bacteria</taxon>
        <taxon>Pseudomonadati</taxon>
        <taxon>Acidobacteriota</taxon>
        <taxon>Holophagae</taxon>
        <taxon>Holophagales</taxon>
        <taxon>Holophagaceae</taxon>
        <taxon>Geothrix</taxon>
    </lineage>
</organism>
<comment type="caution">
    <text evidence="5">The sequence shown here is derived from an EMBL/GenBank/DDBJ whole genome shotgun (WGS) entry which is preliminary data.</text>
</comment>
<feature type="chain" id="PRO_5047165109" evidence="4">
    <location>
        <begin position="27"/>
        <end position="325"/>
    </location>
</feature>
<name>A0ABQ5QCZ5_9BACT</name>
<dbReference type="Gene3D" id="3.40.50.1820">
    <property type="entry name" value="alpha/beta hydrolase"/>
    <property type="match status" value="1"/>
</dbReference>
<keyword evidence="6" id="KW-1185">Reference proteome</keyword>
<gene>
    <name evidence="5" type="ORF">GETHLI_04260</name>
</gene>
<evidence type="ECO:0000256" key="2">
    <source>
        <dbReference type="ARBA" id="ARBA00022801"/>
    </source>
</evidence>
<feature type="region of interest" description="Disordered" evidence="3">
    <location>
        <begin position="106"/>
        <end position="126"/>
    </location>
</feature>
<keyword evidence="1 4" id="KW-0732">Signal</keyword>
<evidence type="ECO:0000313" key="6">
    <source>
        <dbReference type="Proteomes" id="UP001165069"/>
    </source>
</evidence>
<proteinExistence type="predicted"/>
<sequence>MLLRMILRNILPSALLVGCLGIPAQAASITEGIVATKDGPRHFLVAVPAGPAQPRRPLVIVLHGHMGNAKNTLGTGLQERCPLSAWAAIADREGLVVAALDGAKGEDGKQGWNDGRPGSTGNPTTDDVAFAKAVIDRMERDQNTDPQRVYAMGMSNGGVFTFRLALELDHPLAAIAATCASMPGDHAPAPASRPMSVLMIEGTKDPLMPYEGGQVHFYKKLRGAVLGTEASLAYWRKVDGLGGVPTQQTIPPAGRSGDPTRVTRMTWGDPGGPQVVLLKVEGGGHCEPSLAHRYGLLYTAVCGKQNGDVESAEEAWRFFRDKRAR</sequence>
<dbReference type="PROSITE" id="PS51257">
    <property type="entry name" value="PROKAR_LIPOPROTEIN"/>
    <property type="match status" value="1"/>
</dbReference>
<dbReference type="Pfam" id="PF10503">
    <property type="entry name" value="Esterase_PHB"/>
    <property type="match status" value="1"/>
</dbReference>